<feature type="region of interest" description="Disordered" evidence="5">
    <location>
        <begin position="437"/>
        <end position="512"/>
    </location>
</feature>
<protein>
    <recommendedName>
        <fullName evidence="7">VASt domain-containing protein</fullName>
    </recommendedName>
</protein>
<accession>F4PII2</accession>
<dbReference type="GO" id="GO:0140268">
    <property type="term" value="C:endoplasmic reticulum-plasma membrane contact site"/>
    <property type="evidence" value="ECO:0007669"/>
    <property type="project" value="TreeGrafter"/>
</dbReference>
<dbReference type="KEGG" id="dfa:DFA_03660"/>
<feature type="compositionally biased region" description="Gly residues" evidence="5">
    <location>
        <begin position="441"/>
        <end position="450"/>
    </location>
</feature>
<dbReference type="GO" id="GO:0120015">
    <property type="term" value="F:sterol transfer activity"/>
    <property type="evidence" value="ECO:0007669"/>
    <property type="project" value="TreeGrafter"/>
</dbReference>
<comment type="subcellular location">
    <subcellularLocation>
        <location evidence="1">Membrane</location>
    </subcellularLocation>
</comment>
<evidence type="ECO:0000256" key="4">
    <source>
        <dbReference type="ARBA" id="ARBA00023136"/>
    </source>
</evidence>
<feature type="region of interest" description="Disordered" evidence="5">
    <location>
        <begin position="91"/>
        <end position="198"/>
    </location>
</feature>
<dbReference type="InterPro" id="IPR051482">
    <property type="entry name" value="Cholesterol_transport"/>
</dbReference>
<dbReference type="PROSITE" id="PS51778">
    <property type="entry name" value="VAST"/>
    <property type="match status" value="1"/>
</dbReference>
<evidence type="ECO:0000313" key="9">
    <source>
        <dbReference type="Proteomes" id="UP000007797"/>
    </source>
</evidence>
<dbReference type="GO" id="GO:0032366">
    <property type="term" value="P:intracellular sterol transport"/>
    <property type="evidence" value="ECO:0007669"/>
    <property type="project" value="TreeGrafter"/>
</dbReference>
<feature type="compositionally biased region" description="Low complexity" evidence="5">
    <location>
        <begin position="165"/>
        <end position="198"/>
    </location>
</feature>
<dbReference type="PANTHER" id="PTHR23319">
    <property type="entry name" value="GRAM DOMAIN CONTAINING 1B, ISOFORM E"/>
    <property type="match status" value="1"/>
</dbReference>
<dbReference type="STRING" id="1054147.F4PII2"/>
<feature type="region of interest" description="Disordered" evidence="5">
    <location>
        <begin position="397"/>
        <end position="417"/>
    </location>
</feature>
<proteinExistence type="predicted"/>
<dbReference type="InterPro" id="IPR031968">
    <property type="entry name" value="VASt"/>
</dbReference>
<name>F4PII2_CACFS</name>
<feature type="compositionally biased region" description="Basic and acidic residues" evidence="5">
    <location>
        <begin position="91"/>
        <end position="103"/>
    </location>
</feature>
<evidence type="ECO:0000256" key="1">
    <source>
        <dbReference type="ARBA" id="ARBA00004370"/>
    </source>
</evidence>
<feature type="compositionally biased region" description="Basic residues" evidence="5">
    <location>
        <begin position="458"/>
        <end position="467"/>
    </location>
</feature>
<dbReference type="Proteomes" id="UP000007797">
    <property type="component" value="Unassembled WGS sequence"/>
</dbReference>
<feature type="domain" description="VASt" evidence="7">
    <location>
        <begin position="265"/>
        <end position="437"/>
    </location>
</feature>
<dbReference type="RefSeq" id="XP_004363262.1">
    <property type="nucleotide sequence ID" value="XM_004363205.1"/>
</dbReference>
<keyword evidence="9" id="KW-1185">Reference proteome</keyword>
<keyword evidence="3 6" id="KW-1133">Transmembrane helix</keyword>
<keyword evidence="2 6" id="KW-0812">Transmembrane</keyword>
<dbReference type="AlphaFoldDB" id="F4PII2"/>
<evidence type="ECO:0000256" key="2">
    <source>
        <dbReference type="ARBA" id="ARBA00022692"/>
    </source>
</evidence>
<evidence type="ECO:0000313" key="8">
    <source>
        <dbReference type="EMBL" id="EGG25411.1"/>
    </source>
</evidence>
<dbReference type="GO" id="GO:0005789">
    <property type="term" value="C:endoplasmic reticulum membrane"/>
    <property type="evidence" value="ECO:0007669"/>
    <property type="project" value="TreeGrafter"/>
</dbReference>
<dbReference type="Gene3D" id="2.30.29.30">
    <property type="entry name" value="Pleckstrin-homology domain (PH domain)/Phosphotyrosine-binding domain (PTB)"/>
    <property type="match status" value="1"/>
</dbReference>
<dbReference type="PANTHER" id="PTHR23319:SF4">
    <property type="entry name" value="GRAM DOMAIN CONTAINING 1B, ISOFORM E"/>
    <property type="match status" value="1"/>
</dbReference>
<dbReference type="InterPro" id="IPR011993">
    <property type="entry name" value="PH-like_dom_sf"/>
</dbReference>
<dbReference type="GO" id="GO:0005886">
    <property type="term" value="C:plasma membrane"/>
    <property type="evidence" value="ECO:0007669"/>
    <property type="project" value="TreeGrafter"/>
</dbReference>
<organism evidence="8 9">
    <name type="scientific">Cavenderia fasciculata</name>
    <name type="common">Slime mold</name>
    <name type="synonym">Dictyostelium fasciculatum</name>
    <dbReference type="NCBI Taxonomy" id="261658"/>
    <lineage>
        <taxon>Eukaryota</taxon>
        <taxon>Amoebozoa</taxon>
        <taxon>Evosea</taxon>
        <taxon>Eumycetozoa</taxon>
        <taxon>Dictyostelia</taxon>
        <taxon>Acytosteliales</taxon>
        <taxon>Cavenderiaceae</taxon>
        <taxon>Cavenderia</taxon>
    </lineage>
</organism>
<keyword evidence="4 6" id="KW-0472">Membrane</keyword>
<gene>
    <name evidence="8" type="ORF">DFA_03660</name>
</gene>
<evidence type="ECO:0000256" key="6">
    <source>
        <dbReference type="SAM" id="Phobius"/>
    </source>
</evidence>
<evidence type="ECO:0000256" key="3">
    <source>
        <dbReference type="ARBA" id="ARBA00022989"/>
    </source>
</evidence>
<dbReference type="GO" id="GO:0032934">
    <property type="term" value="F:sterol binding"/>
    <property type="evidence" value="ECO:0007669"/>
    <property type="project" value="TreeGrafter"/>
</dbReference>
<dbReference type="GeneID" id="14876658"/>
<feature type="compositionally biased region" description="Low complexity" evidence="5">
    <location>
        <begin position="123"/>
        <end position="155"/>
    </location>
</feature>
<sequence>MKSNPYIKKFKLPSTELLINDYSAALHRQILHHRLYLFTAKLVTSIKKKSKKFQFPVGIEIIANGNKLSIASFVSRDKTFNELMVQWKEVTGESHDEVSSHSIDDDEDESSNSVFEAESQSFNNNSNGSGTMNTNLVNGNGNQSEQSSQSSGFQQTVNNSLDHVNNNNNNNSNSNTETTPTNTTITNNPEQTNQQPTTECNNNNINGVVLNNNIQIEKPQQHAPPTAAAAVVVSEKSVFDELYGGIDQFLSVNEQSSILESQSSDFEELLTDNFNCSTTNFFRALCSDIYIYYHTKRGDKNISVKNWTTRERFGTVRELEYVAPVNSPIGPDITRIQETQRYHLTLKKLVIETDTIMLDIPYGDHFRIEAIWEVVETSPDTCRLTIQICESKRLGSRARLKRAPSKNPKLAAPSTVGGAALPSINITSLNRSIEKIRGDEGVGSGVGGGEGRIDSPKPHHSRSRSRQHLVSSSSFKSNLQPPPASTPSPINLGFNQNQNNNNNTSPLTSIKENEDVTLVESKKKRTTSSSPFRLQVTSDYGDLIITGYPMFSVIIMLLSLFFYMYLKINSLGTQVGTLESLLSNIITLNQQLNQQQHQQQIVTRTNS</sequence>
<feature type="transmembrane region" description="Helical" evidence="6">
    <location>
        <begin position="543"/>
        <end position="566"/>
    </location>
</feature>
<dbReference type="Pfam" id="PF16016">
    <property type="entry name" value="VASt"/>
    <property type="match status" value="1"/>
</dbReference>
<dbReference type="EMBL" id="GL883006">
    <property type="protein sequence ID" value="EGG25411.1"/>
    <property type="molecule type" value="Genomic_DNA"/>
</dbReference>
<reference evidence="9" key="1">
    <citation type="journal article" date="2011" name="Genome Res.">
        <title>Phylogeny-wide analysis of social amoeba genomes highlights ancient origins for complex intercellular communication.</title>
        <authorList>
            <person name="Heidel A.J."/>
            <person name="Lawal H.M."/>
            <person name="Felder M."/>
            <person name="Schilde C."/>
            <person name="Helps N.R."/>
            <person name="Tunggal B."/>
            <person name="Rivero F."/>
            <person name="John U."/>
            <person name="Schleicher M."/>
            <person name="Eichinger L."/>
            <person name="Platzer M."/>
            <person name="Noegel A.A."/>
            <person name="Schaap P."/>
            <person name="Gloeckner G."/>
        </authorList>
    </citation>
    <scope>NUCLEOTIDE SEQUENCE [LARGE SCALE GENOMIC DNA]</scope>
    <source>
        <strain evidence="9">SH3</strain>
    </source>
</reference>
<evidence type="ECO:0000259" key="7">
    <source>
        <dbReference type="PROSITE" id="PS51778"/>
    </source>
</evidence>
<evidence type="ECO:0000256" key="5">
    <source>
        <dbReference type="SAM" id="MobiDB-lite"/>
    </source>
</evidence>
<dbReference type="OrthoDB" id="20285at2759"/>